<accession>A0A0F4KWR8</accession>
<dbReference type="InterPro" id="IPR002881">
    <property type="entry name" value="DUF58"/>
</dbReference>
<gene>
    <name evidence="2" type="ORF">JF69_10330</name>
</gene>
<dbReference type="OrthoDB" id="9776116at2"/>
<evidence type="ECO:0000313" key="3">
    <source>
        <dbReference type="Proteomes" id="UP000033648"/>
    </source>
</evidence>
<dbReference type="Proteomes" id="UP000033648">
    <property type="component" value="Unassembled WGS sequence"/>
</dbReference>
<sequence>MSRRRSNRDPVRRRIESLDTSLRLPTVRRALGLLEGEHSSGRRGGGDERADLRAYEFGDETRMIDWHASARMGRPMVVERERLVTSKVWLLLDVGREMSGTCPDGEQAIQVAANALCMFASLCLRRSDEVDLVLVDSSAIRRIPCQGGFARFEQTLDRALESPLDQPRNLEALLGYAAGIQDRQAMLVIATDQSALHVDLMPTIRQLATTHPLNFIGVETMNPLRQQPPMGSVTDAPSGRRIPAFLRTANGTRAVDLHRRYQIEAFSRELARIGASLIRADSSTAMFNRFIHLLSAGRPGIPMRRTVMAA</sequence>
<proteinExistence type="predicted"/>
<dbReference type="EMBL" id="JWME01000011">
    <property type="protein sequence ID" value="KJY49726.1"/>
    <property type="molecule type" value="Genomic_DNA"/>
</dbReference>
<protein>
    <recommendedName>
        <fullName evidence="1">DUF58 domain-containing protein</fullName>
    </recommendedName>
</protein>
<dbReference type="Pfam" id="PF01882">
    <property type="entry name" value="DUF58"/>
    <property type="match status" value="1"/>
</dbReference>
<feature type="domain" description="DUF58" evidence="1">
    <location>
        <begin position="51"/>
        <end position="232"/>
    </location>
</feature>
<dbReference type="PANTHER" id="PTHR33608:SF3">
    <property type="entry name" value="SLR2013 PROTEIN"/>
    <property type="match status" value="1"/>
</dbReference>
<dbReference type="AlphaFoldDB" id="A0A0F4KWR8"/>
<evidence type="ECO:0000313" key="2">
    <source>
        <dbReference type="EMBL" id="KJY49726.1"/>
    </source>
</evidence>
<comment type="caution">
    <text evidence="2">The sequence shown here is derived from an EMBL/GenBank/DDBJ whole genome shotgun (WGS) entry which is preliminary data.</text>
</comment>
<dbReference type="PATRIC" id="fig|1684.4.peg.1121"/>
<name>A0A0F4KWR8_9BIFI</name>
<organism evidence="2 3">
    <name type="scientific">Bifidobacterium asteroides</name>
    <dbReference type="NCBI Taxonomy" id="1684"/>
    <lineage>
        <taxon>Bacteria</taxon>
        <taxon>Bacillati</taxon>
        <taxon>Actinomycetota</taxon>
        <taxon>Actinomycetes</taxon>
        <taxon>Bifidobacteriales</taxon>
        <taxon>Bifidobacteriaceae</taxon>
        <taxon>Bifidobacterium</taxon>
    </lineage>
</organism>
<dbReference type="PANTHER" id="PTHR33608">
    <property type="entry name" value="BLL2464 PROTEIN"/>
    <property type="match status" value="1"/>
</dbReference>
<reference evidence="2 3" key="1">
    <citation type="submission" date="2014-12" db="EMBL/GenBank/DDBJ databases">
        <title>Comparative genomics of the lactic acid bacteria isolated from the honey bee gut.</title>
        <authorList>
            <person name="Ellegaard K.M."/>
            <person name="Tamarit D."/>
            <person name="Javelind E."/>
            <person name="Olofsson T."/>
            <person name="Andersson S.G."/>
            <person name="Vasquez A."/>
        </authorList>
    </citation>
    <scope>NUCLEOTIDE SEQUENCE [LARGE SCALE GENOMIC DNA]</scope>
    <source>
        <strain evidence="2 3">Bin2</strain>
    </source>
</reference>
<evidence type="ECO:0000259" key="1">
    <source>
        <dbReference type="Pfam" id="PF01882"/>
    </source>
</evidence>